<gene>
    <name evidence="6" type="ORF">QQ020_24830</name>
</gene>
<dbReference type="InterPro" id="IPR051459">
    <property type="entry name" value="Cytochrome_c-type_DH"/>
</dbReference>
<organism evidence="6 7">
    <name type="scientific">Agaribacillus aureus</name>
    <dbReference type="NCBI Taxonomy" id="3051825"/>
    <lineage>
        <taxon>Bacteria</taxon>
        <taxon>Pseudomonadati</taxon>
        <taxon>Bacteroidota</taxon>
        <taxon>Cytophagia</taxon>
        <taxon>Cytophagales</taxon>
        <taxon>Splendidivirgaceae</taxon>
        <taxon>Agaribacillus</taxon>
    </lineage>
</organism>
<dbReference type="EMBL" id="JAUJEB010000006">
    <property type="protein sequence ID" value="MDN5215328.1"/>
    <property type="molecule type" value="Genomic_DNA"/>
</dbReference>
<dbReference type="PANTHER" id="PTHR35008">
    <property type="entry name" value="BLL4482 PROTEIN-RELATED"/>
    <property type="match status" value="1"/>
</dbReference>
<dbReference type="Proteomes" id="UP001172083">
    <property type="component" value="Unassembled WGS sequence"/>
</dbReference>
<dbReference type="InterPro" id="IPR036909">
    <property type="entry name" value="Cyt_c-like_dom_sf"/>
</dbReference>
<keyword evidence="3 4" id="KW-0408">Iron</keyword>
<keyword evidence="7" id="KW-1185">Reference proteome</keyword>
<feature type="domain" description="Cytochrome c" evidence="5">
    <location>
        <begin position="42"/>
        <end position="132"/>
    </location>
</feature>
<dbReference type="Pfam" id="PF00034">
    <property type="entry name" value="Cytochrom_C"/>
    <property type="match status" value="1"/>
</dbReference>
<evidence type="ECO:0000313" key="6">
    <source>
        <dbReference type="EMBL" id="MDN5215328.1"/>
    </source>
</evidence>
<dbReference type="Gene3D" id="1.10.760.10">
    <property type="entry name" value="Cytochrome c-like domain"/>
    <property type="match status" value="1"/>
</dbReference>
<dbReference type="PANTHER" id="PTHR35008:SF8">
    <property type="entry name" value="ALCOHOL DEHYDROGENASE CYTOCHROME C SUBUNIT"/>
    <property type="match status" value="1"/>
</dbReference>
<keyword evidence="1 4" id="KW-0349">Heme</keyword>
<evidence type="ECO:0000313" key="7">
    <source>
        <dbReference type="Proteomes" id="UP001172083"/>
    </source>
</evidence>
<reference evidence="6" key="1">
    <citation type="submission" date="2023-06" db="EMBL/GenBank/DDBJ databases">
        <title>Genomic of Agaribacillus aureum.</title>
        <authorList>
            <person name="Wang G."/>
        </authorList>
    </citation>
    <scope>NUCLEOTIDE SEQUENCE</scope>
    <source>
        <strain evidence="6">BMA12</strain>
    </source>
</reference>
<evidence type="ECO:0000256" key="2">
    <source>
        <dbReference type="ARBA" id="ARBA00022723"/>
    </source>
</evidence>
<protein>
    <submittedName>
        <fullName evidence="6">Cytochrome c</fullName>
    </submittedName>
</protein>
<dbReference type="PROSITE" id="PS51257">
    <property type="entry name" value="PROKAR_LIPOPROTEIN"/>
    <property type="match status" value="1"/>
</dbReference>
<keyword evidence="2 4" id="KW-0479">Metal-binding</keyword>
<sequence length="153" mass="16724">MNDLKLLLTVAVILTVACSFPTKNENNEKPEETAHPVSLVQTEPSMGEKIYNQFCMVCHMKDGSGVPVLNPPLIKSEWVNGDKDQLIKIVLNGSEGGKYPVNGETYTNAMTPHNFLSDEKIAAVLTFVRSNFENNSDEVTPAEVAAARESNGK</sequence>
<dbReference type="PROSITE" id="PS51007">
    <property type="entry name" value="CYTC"/>
    <property type="match status" value="1"/>
</dbReference>
<evidence type="ECO:0000256" key="1">
    <source>
        <dbReference type="ARBA" id="ARBA00022617"/>
    </source>
</evidence>
<dbReference type="InterPro" id="IPR009056">
    <property type="entry name" value="Cyt_c-like_dom"/>
</dbReference>
<name>A0ABT8LGC0_9BACT</name>
<dbReference type="SUPFAM" id="SSF46626">
    <property type="entry name" value="Cytochrome c"/>
    <property type="match status" value="1"/>
</dbReference>
<accession>A0ABT8LGC0</accession>
<comment type="caution">
    <text evidence="6">The sequence shown here is derived from an EMBL/GenBank/DDBJ whole genome shotgun (WGS) entry which is preliminary data.</text>
</comment>
<proteinExistence type="predicted"/>
<evidence type="ECO:0000256" key="3">
    <source>
        <dbReference type="ARBA" id="ARBA00023004"/>
    </source>
</evidence>
<evidence type="ECO:0000259" key="5">
    <source>
        <dbReference type="PROSITE" id="PS51007"/>
    </source>
</evidence>
<evidence type="ECO:0000256" key="4">
    <source>
        <dbReference type="PROSITE-ProRule" id="PRU00433"/>
    </source>
</evidence>
<dbReference type="RefSeq" id="WP_346760663.1">
    <property type="nucleotide sequence ID" value="NZ_JAUJEB010000006.1"/>
</dbReference>